<evidence type="ECO:0000313" key="1">
    <source>
        <dbReference type="EMBL" id="PIN13849.1"/>
    </source>
</evidence>
<comment type="caution">
    <text evidence="1">The sequence shown here is derived from an EMBL/GenBank/DDBJ whole genome shotgun (WGS) entry which is preliminary data.</text>
</comment>
<accession>A0A2G9H8L6</accession>
<reference evidence="2" key="1">
    <citation type="journal article" date="2018" name="Gigascience">
        <title>Genome assembly of the Pink Ipe (Handroanthus impetiginosus, Bignoniaceae), a highly valued, ecologically keystone Neotropical timber forest tree.</title>
        <authorList>
            <person name="Silva-Junior O.B."/>
            <person name="Grattapaglia D."/>
            <person name="Novaes E."/>
            <person name="Collevatti R.G."/>
        </authorList>
    </citation>
    <scope>NUCLEOTIDE SEQUENCE [LARGE SCALE GENOMIC DNA]</scope>
    <source>
        <strain evidence="2">cv. UFG-1</strain>
    </source>
</reference>
<organism evidence="1 2">
    <name type="scientific">Handroanthus impetiginosus</name>
    <dbReference type="NCBI Taxonomy" id="429701"/>
    <lineage>
        <taxon>Eukaryota</taxon>
        <taxon>Viridiplantae</taxon>
        <taxon>Streptophyta</taxon>
        <taxon>Embryophyta</taxon>
        <taxon>Tracheophyta</taxon>
        <taxon>Spermatophyta</taxon>
        <taxon>Magnoliopsida</taxon>
        <taxon>eudicotyledons</taxon>
        <taxon>Gunneridae</taxon>
        <taxon>Pentapetalae</taxon>
        <taxon>asterids</taxon>
        <taxon>lamiids</taxon>
        <taxon>Lamiales</taxon>
        <taxon>Bignoniaceae</taxon>
        <taxon>Crescentiina</taxon>
        <taxon>Tabebuia alliance</taxon>
        <taxon>Handroanthus</taxon>
    </lineage>
</organism>
<name>A0A2G9H8L6_9LAMI</name>
<gene>
    <name evidence="1" type="ORF">CDL12_13521</name>
</gene>
<keyword evidence="2" id="KW-1185">Reference proteome</keyword>
<dbReference type="OrthoDB" id="913638at2759"/>
<sequence length="155" mass="17797">MARSGEYFVSVAHQCPQPSRPLHADYHVEAQWTTESGGHNRVHNHEDDDLRQFLRGFVDDLDEHGFEKFNKLISKVENKVRTERLSREILHDFKRRPVSKVFEKLVGKLNSGEVRDRDVNGGVFPAAEGEELRGERFKVKMVNVVGVGDVKEEQS</sequence>
<dbReference type="EMBL" id="NKXS01002399">
    <property type="protein sequence ID" value="PIN13849.1"/>
    <property type="molecule type" value="Genomic_DNA"/>
</dbReference>
<dbReference type="AlphaFoldDB" id="A0A2G9H8L6"/>
<protein>
    <submittedName>
        <fullName evidence="1">Uncharacterized protein</fullName>
    </submittedName>
</protein>
<proteinExistence type="predicted"/>
<evidence type="ECO:0000313" key="2">
    <source>
        <dbReference type="Proteomes" id="UP000231279"/>
    </source>
</evidence>
<dbReference type="Proteomes" id="UP000231279">
    <property type="component" value="Unassembled WGS sequence"/>
</dbReference>